<keyword evidence="3" id="KW-1185">Reference proteome</keyword>
<organism evidence="2 3">
    <name type="scientific">Conyzicola lurida</name>
    <dbReference type="NCBI Taxonomy" id="1172621"/>
    <lineage>
        <taxon>Bacteria</taxon>
        <taxon>Bacillati</taxon>
        <taxon>Actinomycetota</taxon>
        <taxon>Actinomycetes</taxon>
        <taxon>Micrococcales</taxon>
        <taxon>Microbacteriaceae</taxon>
        <taxon>Conyzicola</taxon>
    </lineage>
</organism>
<accession>A0A841AJ84</accession>
<gene>
    <name evidence="2" type="ORF">HD599_000365</name>
</gene>
<evidence type="ECO:0000313" key="3">
    <source>
        <dbReference type="Proteomes" id="UP000536685"/>
    </source>
</evidence>
<dbReference type="AlphaFoldDB" id="A0A841AJ84"/>
<evidence type="ECO:0000256" key="1">
    <source>
        <dbReference type="SAM" id="Phobius"/>
    </source>
</evidence>
<protein>
    <recommendedName>
        <fullName evidence="4">DUF3137 domain-containing protein</fullName>
    </recommendedName>
</protein>
<dbReference type="Proteomes" id="UP000536685">
    <property type="component" value="Unassembled WGS sequence"/>
</dbReference>
<name>A0A841AJ84_9MICO</name>
<keyword evidence="1" id="KW-0472">Membrane</keyword>
<feature type="transmembrane region" description="Helical" evidence="1">
    <location>
        <begin position="341"/>
        <end position="374"/>
    </location>
</feature>
<feature type="transmembrane region" description="Helical" evidence="1">
    <location>
        <begin position="71"/>
        <end position="94"/>
    </location>
</feature>
<feature type="transmembrane region" description="Helical" evidence="1">
    <location>
        <begin position="37"/>
        <end position="59"/>
    </location>
</feature>
<keyword evidence="1" id="KW-0812">Transmembrane</keyword>
<evidence type="ECO:0000313" key="2">
    <source>
        <dbReference type="EMBL" id="MBB5842042.1"/>
    </source>
</evidence>
<evidence type="ECO:0008006" key="4">
    <source>
        <dbReference type="Google" id="ProtNLM"/>
    </source>
</evidence>
<reference evidence="2 3" key="1">
    <citation type="submission" date="2020-08" db="EMBL/GenBank/DDBJ databases">
        <title>Sequencing the genomes of 1000 actinobacteria strains.</title>
        <authorList>
            <person name="Klenk H.-P."/>
        </authorList>
    </citation>
    <scope>NUCLEOTIDE SEQUENCE [LARGE SCALE GENOMIC DNA]</scope>
    <source>
        <strain evidence="2 3">DSM 105784</strain>
    </source>
</reference>
<dbReference type="RefSeq" id="WP_184233107.1">
    <property type="nucleotide sequence ID" value="NZ_JACHMJ010000001.1"/>
</dbReference>
<sequence length="377" mass="41145">MTLDLRWLAAPDSEVAAAMAAVRRDSRPKWVPTRRQVLVHVNYSLMLWYLGIAFVTIGISVDVQHDGSADAADIGALVAAVAVLAVWLVGTFWLHRWAARPPSPKVQMGGWRQDLTALANGYEPQPREAAGFTSLITSGAGRPRAYPRFASSGIEFGNLIDPGSRSADWHYLAVTLPAPLPHLVLEATANGSDLPAGVDRSQRLTFAGEFDRAFRVYAPAEYEADALYFLTPDVMAALVDDAAGFNVEIVDDTLVFFTSEPADFGSAATWERVAAILGNAAARIVDSATRYRDERVPGQEVPLVMQEIRHRMDHPSVPWIAPEPRIGVDGHRLDITDRRHGVWSVLGAVGWFVLRTALYAVPGIFAFAGFMSIVDGR</sequence>
<dbReference type="EMBL" id="JACHMJ010000001">
    <property type="protein sequence ID" value="MBB5842042.1"/>
    <property type="molecule type" value="Genomic_DNA"/>
</dbReference>
<keyword evidence="1" id="KW-1133">Transmembrane helix</keyword>
<proteinExistence type="predicted"/>
<comment type="caution">
    <text evidence="2">The sequence shown here is derived from an EMBL/GenBank/DDBJ whole genome shotgun (WGS) entry which is preliminary data.</text>
</comment>